<dbReference type="AlphaFoldDB" id="V5Z5L8"/>
<comment type="caution">
    <text evidence="1">The sequence shown here is derived from an EMBL/GenBank/DDBJ whole genome shotgun (WGS) entry which is preliminary data.</text>
</comment>
<accession>V5Z5L8</accession>
<dbReference type="EMBL" id="CAHS01000013">
    <property type="protein sequence ID" value="CCG86558.1"/>
    <property type="molecule type" value="Genomic_DNA"/>
</dbReference>
<dbReference type="Proteomes" id="UP000018217">
    <property type="component" value="Unassembled WGS sequence"/>
</dbReference>
<keyword evidence="2" id="KW-1185">Reference proteome</keyword>
<gene>
    <name evidence="1" type="ORF">EPIR_1193</name>
</gene>
<reference evidence="1 2" key="1">
    <citation type="journal article" date="2013" name="Syst. Appl. Microbiol.">
        <title>Phylogenetic position and virulence apparatus of the pear flower necrosis pathogen Erwinia piriflorinigrans CFBP 5888T as assessed by comparative genomics.</title>
        <authorList>
            <person name="Smits T.H."/>
            <person name="Rezzonico F."/>
            <person name="Lopez M.M."/>
            <person name="Blom J."/>
            <person name="Goesmann A."/>
            <person name="Frey J.E."/>
            <person name="Duffy B."/>
        </authorList>
    </citation>
    <scope>NUCLEOTIDE SEQUENCE [LARGE SCALE GENOMIC DNA]</scope>
    <source>
        <strain evidence="2">CFBP5888</strain>
    </source>
</reference>
<dbReference type="STRING" id="1161919.EPIR_1193"/>
<evidence type="ECO:0000313" key="1">
    <source>
        <dbReference type="EMBL" id="CCG86558.1"/>
    </source>
</evidence>
<evidence type="ECO:0000313" key="2">
    <source>
        <dbReference type="Proteomes" id="UP000018217"/>
    </source>
</evidence>
<protein>
    <submittedName>
        <fullName evidence="1">Uncharacterized protein</fullName>
    </submittedName>
</protein>
<organism evidence="1 2">
    <name type="scientific">Erwinia piriflorinigrans CFBP 5888</name>
    <dbReference type="NCBI Taxonomy" id="1161919"/>
    <lineage>
        <taxon>Bacteria</taxon>
        <taxon>Pseudomonadati</taxon>
        <taxon>Pseudomonadota</taxon>
        <taxon>Gammaproteobacteria</taxon>
        <taxon>Enterobacterales</taxon>
        <taxon>Erwiniaceae</taxon>
        <taxon>Erwinia</taxon>
    </lineage>
</organism>
<sequence length="45" mass="5146">MQGLRDRIENEIAMSDAGRYPLPGKPFNLAPLHRCHHQSTESNQE</sequence>
<name>V5Z5L8_9GAMM</name>
<proteinExistence type="predicted"/>